<dbReference type="AlphaFoldDB" id="A0A9X8QM49"/>
<dbReference type="Pfam" id="PF01381">
    <property type="entry name" value="HTH_3"/>
    <property type="match status" value="1"/>
</dbReference>
<proteinExistence type="predicted"/>
<dbReference type="SUPFAM" id="SSF47413">
    <property type="entry name" value="lambda repressor-like DNA-binding domains"/>
    <property type="match status" value="1"/>
</dbReference>
<dbReference type="Pfam" id="PF00717">
    <property type="entry name" value="Peptidase_S24"/>
    <property type="match status" value="1"/>
</dbReference>
<protein>
    <submittedName>
        <fullName evidence="2">SOS-response transcriptional repressor LexA (RecA-mediated autopeptidase)</fullName>
    </submittedName>
</protein>
<accession>A0A9X8QM49</accession>
<dbReference type="Gene3D" id="2.10.109.10">
    <property type="entry name" value="Umud Fragment, subunit A"/>
    <property type="match status" value="1"/>
</dbReference>
<dbReference type="InterPro" id="IPR001387">
    <property type="entry name" value="Cro/C1-type_HTH"/>
</dbReference>
<evidence type="ECO:0000313" key="3">
    <source>
        <dbReference type="Proteomes" id="UP000183210"/>
    </source>
</evidence>
<dbReference type="PANTHER" id="PTHR33516">
    <property type="entry name" value="LEXA REPRESSOR"/>
    <property type="match status" value="1"/>
</dbReference>
<organism evidence="2 3">
    <name type="scientific">Pseudomonas lutea</name>
    <dbReference type="NCBI Taxonomy" id="243924"/>
    <lineage>
        <taxon>Bacteria</taxon>
        <taxon>Pseudomonadati</taxon>
        <taxon>Pseudomonadota</taxon>
        <taxon>Gammaproteobacteria</taxon>
        <taxon>Pseudomonadales</taxon>
        <taxon>Pseudomonadaceae</taxon>
        <taxon>Pseudomonas</taxon>
    </lineage>
</organism>
<dbReference type="SUPFAM" id="SSF51306">
    <property type="entry name" value="LexA/Signal peptidase"/>
    <property type="match status" value="1"/>
</dbReference>
<dbReference type="InterPro" id="IPR039418">
    <property type="entry name" value="LexA-like"/>
</dbReference>
<dbReference type="CDD" id="cd06529">
    <property type="entry name" value="S24_LexA-like"/>
    <property type="match status" value="1"/>
</dbReference>
<dbReference type="Proteomes" id="UP000183210">
    <property type="component" value="Unassembled WGS sequence"/>
</dbReference>
<evidence type="ECO:0000259" key="1">
    <source>
        <dbReference type="PROSITE" id="PS50943"/>
    </source>
</evidence>
<dbReference type="Gene3D" id="1.10.260.40">
    <property type="entry name" value="lambda repressor-like DNA-binding domains"/>
    <property type="match status" value="1"/>
</dbReference>
<feature type="domain" description="HTH cro/C1-type" evidence="1">
    <location>
        <begin position="19"/>
        <end position="72"/>
    </location>
</feature>
<dbReference type="GO" id="GO:0003677">
    <property type="term" value="F:DNA binding"/>
    <property type="evidence" value="ECO:0007669"/>
    <property type="project" value="InterPro"/>
</dbReference>
<name>A0A9X8QM49_9PSED</name>
<comment type="caution">
    <text evidence="2">The sequence shown here is derived from an EMBL/GenBank/DDBJ whole genome shotgun (WGS) entry which is preliminary data.</text>
</comment>
<dbReference type="EMBL" id="FOEV01000033">
    <property type="protein sequence ID" value="SER51956.1"/>
    <property type="molecule type" value="Genomic_DNA"/>
</dbReference>
<dbReference type="InterPro" id="IPR010982">
    <property type="entry name" value="Lambda_DNA-bd_dom_sf"/>
</dbReference>
<dbReference type="SMART" id="SM00530">
    <property type="entry name" value="HTH_XRE"/>
    <property type="match status" value="1"/>
</dbReference>
<dbReference type="CDD" id="cd00093">
    <property type="entry name" value="HTH_XRE"/>
    <property type="match status" value="1"/>
</dbReference>
<dbReference type="PANTHER" id="PTHR33516:SF2">
    <property type="entry name" value="LEXA REPRESSOR-RELATED"/>
    <property type="match status" value="1"/>
</dbReference>
<sequence length="252" mass="27550">MQEYGCSLDNFQMEYKDRLKAARKHAGLTQGELAKRAGLTQTSVSDLERGKSKATAFTAQIAKVCGVDPIWLAQGRGHMLSPNALRSDTAELYKDTAVSEGNGSFDVNVELAPQPTRSFDYPEISWVQAGMAREAVQVLNLSECEKHTSDAWAGPHGYWLKVKGPSMTSPAGVSFMEGMLILVAPGIEPENGSFVVAKMIATNEATFKQYIWDSGKAFLKPLNSAFPTVEMDDTWELVGKVVDAKWPRTLLG</sequence>
<gene>
    <name evidence="2" type="ORF">SAMN05216409_1338</name>
</gene>
<dbReference type="InterPro" id="IPR015927">
    <property type="entry name" value="Peptidase_S24_S26A/B/C"/>
</dbReference>
<dbReference type="InterPro" id="IPR050077">
    <property type="entry name" value="LexA_repressor"/>
</dbReference>
<dbReference type="InterPro" id="IPR036286">
    <property type="entry name" value="LexA/Signal_pep-like_sf"/>
</dbReference>
<reference evidence="2 3" key="1">
    <citation type="submission" date="2016-10" db="EMBL/GenBank/DDBJ databases">
        <authorList>
            <person name="Varghese N."/>
            <person name="Submissions S."/>
        </authorList>
    </citation>
    <scope>NUCLEOTIDE SEQUENCE [LARGE SCALE GENOMIC DNA]</scope>
    <source>
        <strain evidence="2 3">LMG 21974</strain>
    </source>
</reference>
<dbReference type="PROSITE" id="PS50943">
    <property type="entry name" value="HTH_CROC1"/>
    <property type="match status" value="1"/>
</dbReference>
<evidence type="ECO:0000313" key="2">
    <source>
        <dbReference type="EMBL" id="SER51956.1"/>
    </source>
</evidence>